<evidence type="ECO:0000313" key="2">
    <source>
        <dbReference type="Ensembl" id="ENSAPLP00020017351.1"/>
    </source>
</evidence>
<reference evidence="2" key="1">
    <citation type="submission" date="2019-08" db="EMBL/GenBank/DDBJ databases">
        <title>Three high-quality genomes provides insights into domestication of ducks.</title>
        <authorList>
            <person name="Hou Z.C."/>
            <person name="Zhu F."/>
            <person name="Yin Z.T."/>
            <person name="Zhang F."/>
        </authorList>
    </citation>
    <scope>NUCLEOTIDE SEQUENCE [LARGE SCALE GENOMIC DNA]</scope>
</reference>
<feature type="coiled-coil region" evidence="1">
    <location>
        <begin position="1"/>
        <end position="43"/>
    </location>
</feature>
<protein>
    <recommendedName>
        <fullName evidence="4">TRAF3-interacting JNK-activating modulator</fullName>
    </recommendedName>
</protein>
<organism evidence="2 3">
    <name type="scientific">Anas platyrhynchos</name>
    <name type="common">Mallard</name>
    <name type="synonym">Anas boschas</name>
    <dbReference type="NCBI Taxonomy" id="8839"/>
    <lineage>
        <taxon>Eukaryota</taxon>
        <taxon>Metazoa</taxon>
        <taxon>Chordata</taxon>
        <taxon>Craniata</taxon>
        <taxon>Vertebrata</taxon>
        <taxon>Euteleostomi</taxon>
        <taxon>Archelosauria</taxon>
        <taxon>Archosauria</taxon>
        <taxon>Dinosauria</taxon>
        <taxon>Saurischia</taxon>
        <taxon>Theropoda</taxon>
        <taxon>Coelurosauria</taxon>
        <taxon>Aves</taxon>
        <taxon>Neognathae</taxon>
        <taxon>Galloanserae</taxon>
        <taxon>Anseriformes</taxon>
        <taxon>Anatidae</taxon>
        <taxon>Anatinae</taxon>
        <taxon>Anas</taxon>
    </lineage>
</organism>
<evidence type="ECO:0008006" key="4">
    <source>
        <dbReference type="Google" id="ProtNLM"/>
    </source>
</evidence>
<reference evidence="2" key="2">
    <citation type="submission" date="2025-08" db="UniProtKB">
        <authorList>
            <consortium name="Ensembl"/>
        </authorList>
    </citation>
    <scope>IDENTIFICATION</scope>
</reference>
<accession>A0A8B9T833</accession>
<sequence length="231" mass="26204">VKKILIEMEDQKQTYEQKAKEALQKMLEDKLQAEQQLQNSQDLALWKVHYTTLKAEWTQMTKTQSELESNLHILQSKLQVCHSSRPWTACSRKHAELQQRTSALQEDNQLQAEHISTIEGTAQGDGAMLLPVEGRYKADTRKGLILTAKHTQNYLPLNALHISACREPLVSERAPSVASNQIRGISGKPSDFPRRQSGMGNLECQRSVIVSHGYFKTKLRNTSWLAVQLSQ</sequence>
<dbReference type="AlphaFoldDB" id="A0A8B9T833"/>
<name>A0A8B9T833_ANAPL</name>
<dbReference type="Ensembl" id="ENSAPLT00020018747.1">
    <property type="protein sequence ID" value="ENSAPLP00020017351.1"/>
    <property type="gene ID" value="ENSAPLG00020012436.1"/>
</dbReference>
<keyword evidence="1" id="KW-0175">Coiled coil</keyword>
<proteinExistence type="predicted"/>
<evidence type="ECO:0000256" key="1">
    <source>
        <dbReference type="SAM" id="Coils"/>
    </source>
</evidence>
<reference evidence="2" key="3">
    <citation type="submission" date="2025-09" db="UniProtKB">
        <authorList>
            <consortium name="Ensembl"/>
        </authorList>
    </citation>
    <scope>IDENTIFICATION</scope>
</reference>
<dbReference type="Proteomes" id="UP000694400">
    <property type="component" value="Chromosome 26"/>
</dbReference>
<evidence type="ECO:0000313" key="3">
    <source>
        <dbReference type="Proteomes" id="UP000694400"/>
    </source>
</evidence>